<dbReference type="Pfam" id="PF12697">
    <property type="entry name" value="Abhydrolase_6"/>
    <property type="match status" value="1"/>
</dbReference>
<protein>
    <recommendedName>
        <fullName evidence="2">AB hydrolase-1 domain-containing protein</fullName>
    </recommendedName>
</protein>
<dbReference type="InterPro" id="IPR029058">
    <property type="entry name" value="AB_hydrolase_fold"/>
</dbReference>
<organism evidence="3 4">
    <name type="scientific">Fusarium oxysporum f. sp. narcissi</name>
    <dbReference type="NCBI Taxonomy" id="451672"/>
    <lineage>
        <taxon>Eukaryota</taxon>
        <taxon>Fungi</taxon>
        <taxon>Dikarya</taxon>
        <taxon>Ascomycota</taxon>
        <taxon>Pezizomycotina</taxon>
        <taxon>Sordariomycetes</taxon>
        <taxon>Hypocreomycetidae</taxon>
        <taxon>Hypocreales</taxon>
        <taxon>Nectriaceae</taxon>
        <taxon>Fusarium</taxon>
        <taxon>Fusarium oxysporum species complex</taxon>
    </lineage>
</organism>
<proteinExistence type="predicted"/>
<feature type="domain" description="AB hydrolase-1" evidence="2">
    <location>
        <begin position="27"/>
        <end position="256"/>
    </location>
</feature>
<dbReference type="PANTHER" id="PTHR37017">
    <property type="entry name" value="AB HYDROLASE-1 DOMAIN-CONTAINING PROTEIN-RELATED"/>
    <property type="match status" value="1"/>
</dbReference>
<dbReference type="PANTHER" id="PTHR37017:SF11">
    <property type="entry name" value="ESTERASE_LIPASE_THIOESTERASE DOMAIN-CONTAINING PROTEIN"/>
    <property type="match status" value="1"/>
</dbReference>
<sequence>MNLSFFFMAFMTASNALNTPRTGFPVILFTPGAWHGPWAFDEIRKDLSSRGLSTLAVTLPSVGTKNVNVGVAEDTAAVRAEIQKLVSKGRKVIVVAHSYGGVPSSNAVQGLNIKDRSASGQKGGVVMVVYMTAFAIPTGTSLKEAAGGIYPSWWNVTTDGFLSPLTPLEVFYADVPAAIAAKAVTRLCPEPLKIATDKSCFEPWNEGVPVSYIFAEDDQAIPLAVQQGMAAQFPAGSFTASLSSSHSPFLSMPKALGDVLEKIVCAL</sequence>
<evidence type="ECO:0000313" key="4">
    <source>
        <dbReference type="Proteomes" id="UP000290540"/>
    </source>
</evidence>
<evidence type="ECO:0000259" key="2">
    <source>
        <dbReference type="Pfam" id="PF12697"/>
    </source>
</evidence>
<reference evidence="3 4" key="1">
    <citation type="submission" date="2016-12" db="EMBL/GenBank/DDBJ databases">
        <title>Draft genome sequence of Fusarium oxysporum causing rot on Narcissus.</title>
        <authorList>
            <person name="Armitage A.D."/>
            <person name="Taylor A."/>
            <person name="Clarkson J.P."/>
            <person name="Harrison R.J."/>
            <person name="Jackson A.C."/>
        </authorList>
    </citation>
    <scope>NUCLEOTIDE SEQUENCE [LARGE SCALE GENOMIC DNA]</scope>
    <source>
        <strain evidence="3 4">N139</strain>
    </source>
</reference>
<evidence type="ECO:0000313" key="3">
    <source>
        <dbReference type="EMBL" id="RYC79409.1"/>
    </source>
</evidence>
<dbReference type="EMBL" id="MQTW01000648">
    <property type="protein sequence ID" value="RYC79409.1"/>
    <property type="molecule type" value="Genomic_DNA"/>
</dbReference>
<accession>A0A4Q2V3K3</accession>
<feature type="chain" id="PRO_5020211937" description="AB hydrolase-1 domain-containing protein" evidence="1">
    <location>
        <begin position="17"/>
        <end position="267"/>
    </location>
</feature>
<dbReference type="InterPro" id="IPR000073">
    <property type="entry name" value="AB_hydrolase_1"/>
</dbReference>
<dbReference type="Gene3D" id="3.40.50.1820">
    <property type="entry name" value="alpha/beta hydrolase"/>
    <property type="match status" value="1"/>
</dbReference>
<keyword evidence="1" id="KW-0732">Signal</keyword>
<dbReference type="Proteomes" id="UP000290540">
    <property type="component" value="Unassembled WGS sequence"/>
</dbReference>
<dbReference type="AlphaFoldDB" id="A0A4Q2V3K3"/>
<feature type="signal peptide" evidence="1">
    <location>
        <begin position="1"/>
        <end position="16"/>
    </location>
</feature>
<dbReference type="SUPFAM" id="SSF53474">
    <property type="entry name" value="alpha/beta-Hydrolases"/>
    <property type="match status" value="1"/>
</dbReference>
<name>A0A4Q2V3K3_FUSOX</name>
<dbReference type="InterPro" id="IPR052897">
    <property type="entry name" value="Sec-Metab_Biosynth_Hydrolase"/>
</dbReference>
<gene>
    <name evidence="3" type="ORF">BFJ63_vAg17710</name>
</gene>
<evidence type="ECO:0000256" key="1">
    <source>
        <dbReference type="SAM" id="SignalP"/>
    </source>
</evidence>
<comment type="caution">
    <text evidence="3">The sequence shown here is derived from an EMBL/GenBank/DDBJ whole genome shotgun (WGS) entry which is preliminary data.</text>
</comment>